<proteinExistence type="inferred from homology"/>
<protein>
    <recommendedName>
        <fullName evidence="2">Universal stress protein</fullName>
    </recommendedName>
</protein>
<organism evidence="4 5">
    <name type="scientific">Lactobacillus selangorensis</name>
    <dbReference type="NCBI Taxonomy" id="81857"/>
    <lineage>
        <taxon>Bacteria</taxon>
        <taxon>Bacillati</taxon>
        <taxon>Bacillota</taxon>
        <taxon>Bacilli</taxon>
        <taxon>Lactobacillales</taxon>
        <taxon>Lactobacillaceae</taxon>
        <taxon>Lactobacillus</taxon>
    </lineage>
</organism>
<comment type="caution">
    <text evidence="4">The sequence shown here is derived from an EMBL/GenBank/DDBJ whole genome shotgun (WGS) entry which is preliminary data.</text>
</comment>
<feature type="domain" description="UspA" evidence="3">
    <location>
        <begin position="8"/>
        <end position="149"/>
    </location>
</feature>
<dbReference type="CDD" id="cd00293">
    <property type="entry name" value="USP-like"/>
    <property type="match status" value="1"/>
</dbReference>
<dbReference type="Gene3D" id="3.40.50.620">
    <property type="entry name" value="HUPs"/>
    <property type="match status" value="1"/>
</dbReference>
<sequence>MKIMEQEYKSILVPVDGSKEAELALSKAEEVAKRNHAHLDILNVLDTKQFAGNYGGMLTGDAIYQISEDAQNYLNSLKYKAEQKGIKDISIHVRFGNPKPVIAQDFPTDHHTDLIMIGSTGLNAVERVLVGSVTSYVNRMAVCDVLIVKTELDNKTRLPKKATK</sequence>
<evidence type="ECO:0000256" key="2">
    <source>
        <dbReference type="PIRNR" id="PIRNR006276"/>
    </source>
</evidence>
<dbReference type="InterPro" id="IPR006015">
    <property type="entry name" value="Universal_stress_UspA"/>
</dbReference>
<gene>
    <name evidence="4" type="ORF">IV38_GL001265</name>
</gene>
<dbReference type="PRINTS" id="PR01438">
    <property type="entry name" value="UNVRSLSTRESS"/>
</dbReference>
<name>A0A0R2FK82_9LACO</name>
<dbReference type="InterPro" id="IPR014729">
    <property type="entry name" value="Rossmann-like_a/b/a_fold"/>
</dbReference>
<dbReference type="EMBL" id="JQAT01000002">
    <property type="protein sequence ID" value="KRN29049.1"/>
    <property type="molecule type" value="Genomic_DNA"/>
</dbReference>
<dbReference type="GO" id="GO:0005737">
    <property type="term" value="C:cytoplasm"/>
    <property type="evidence" value="ECO:0007669"/>
    <property type="project" value="UniProtKB-SubCell"/>
</dbReference>
<dbReference type="SUPFAM" id="SSF52402">
    <property type="entry name" value="Adenine nucleotide alpha hydrolases-like"/>
    <property type="match status" value="1"/>
</dbReference>
<evidence type="ECO:0000256" key="1">
    <source>
        <dbReference type="ARBA" id="ARBA00008791"/>
    </source>
</evidence>
<evidence type="ECO:0000259" key="3">
    <source>
        <dbReference type="Pfam" id="PF00582"/>
    </source>
</evidence>
<keyword evidence="2" id="KW-0963">Cytoplasm</keyword>
<dbReference type="Pfam" id="PF00582">
    <property type="entry name" value="Usp"/>
    <property type="match status" value="1"/>
</dbReference>
<accession>A0A0R2FK82</accession>
<dbReference type="PANTHER" id="PTHR46268">
    <property type="entry name" value="STRESS RESPONSE PROTEIN NHAX"/>
    <property type="match status" value="1"/>
</dbReference>
<dbReference type="InterPro" id="IPR006016">
    <property type="entry name" value="UspA"/>
</dbReference>
<comment type="similarity">
    <text evidence="1 2">Belongs to the universal stress protein A family.</text>
</comment>
<dbReference type="AlphaFoldDB" id="A0A0R2FK82"/>
<dbReference type="Proteomes" id="UP000051751">
    <property type="component" value="Unassembled WGS sequence"/>
</dbReference>
<evidence type="ECO:0000313" key="4">
    <source>
        <dbReference type="EMBL" id="KRN29049.1"/>
    </source>
</evidence>
<dbReference type="PIRSF" id="PIRSF006276">
    <property type="entry name" value="UspA"/>
    <property type="match status" value="1"/>
</dbReference>
<evidence type="ECO:0000313" key="5">
    <source>
        <dbReference type="Proteomes" id="UP000051751"/>
    </source>
</evidence>
<dbReference type="SMR" id="A0A0R2FK82"/>
<reference evidence="4 5" key="1">
    <citation type="journal article" date="2015" name="Genome Announc.">
        <title>Expanding the biotechnology potential of lactobacilli through comparative genomics of 213 strains and associated genera.</title>
        <authorList>
            <person name="Sun Z."/>
            <person name="Harris H.M."/>
            <person name="McCann A."/>
            <person name="Guo C."/>
            <person name="Argimon S."/>
            <person name="Zhang W."/>
            <person name="Yang X."/>
            <person name="Jeffery I.B."/>
            <person name="Cooney J.C."/>
            <person name="Kagawa T.F."/>
            <person name="Liu W."/>
            <person name="Song Y."/>
            <person name="Salvetti E."/>
            <person name="Wrobel A."/>
            <person name="Rasinkangas P."/>
            <person name="Parkhill J."/>
            <person name="Rea M.C."/>
            <person name="O'Sullivan O."/>
            <person name="Ritari J."/>
            <person name="Douillard F.P."/>
            <person name="Paul Ross R."/>
            <person name="Yang R."/>
            <person name="Briner A.E."/>
            <person name="Felis G.E."/>
            <person name="de Vos W.M."/>
            <person name="Barrangou R."/>
            <person name="Klaenhammer T.R."/>
            <person name="Caufield P.W."/>
            <person name="Cui Y."/>
            <person name="Zhang H."/>
            <person name="O'Toole P.W."/>
        </authorList>
    </citation>
    <scope>NUCLEOTIDE SEQUENCE [LARGE SCALE GENOMIC DNA]</scope>
    <source>
        <strain evidence="4 5">ATCC BAA-66</strain>
    </source>
</reference>
<dbReference type="PATRIC" id="fig|81857.3.peg.1271"/>
<dbReference type="PANTHER" id="PTHR46268:SF6">
    <property type="entry name" value="UNIVERSAL STRESS PROTEIN UP12"/>
    <property type="match status" value="1"/>
</dbReference>
<comment type="subcellular location">
    <subcellularLocation>
        <location evidence="2">Cytoplasm</location>
    </subcellularLocation>
</comment>